<dbReference type="InParanoid" id="E2BL23"/>
<evidence type="ECO:0000313" key="2">
    <source>
        <dbReference type="Proteomes" id="UP000008237"/>
    </source>
</evidence>
<evidence type="ECO:0000313" key="1">
    <source>
        <dbReference type="EMBL" id="EFN83608.1"/>
    </source>
</evidence>
<organism evidence="2">
    <name type="scientific">Harpegnathos saltator</name>
    <name type="common">Jerdon's jumping ant</name>
    <dbReference type="NCBI Taxonomy" id="610380"/>
    <lineage>
        <taxon>Eukaryota</taxon>
        <taxon>Metazoa</taxon>
        <taxon>Ecdysozoa</taxon>
        <taxon>Arthropoda</taxon>
        <taxon>Hexapoda</taxon>
        <taxon>Insecta</taxon>
        <taxon>Pterygota</taxon>
        <taxon>Neoptera</taxon>
        <taxon>Endopterygota</taxon>
        <taxon>Hymenoptera</taxon>
        <taxon>Apocrita</taxon>
        <taxon>Aculeata</taxon>
        <taxon>Formicoidea</taxon>
        <taxon>Formicidae</taxon>
        <taxon>Ponerinae</taxon>
        <taxon>Ponerini</taxon>
        <taxon>Harpegnathos</taxon>
    </lineage>
</organism>
<keyword evidence="2" id="KW-1185">Reference proteome</keyword>
<name>E2BL23_HARSA</name>
<dbReference type="EMBL" id="GL448894">
    <property type="protein sequence ID" value="EFN83608.1"/>
    <property type="molecule type" value="Genomic_DNA"/>
</dbReference>
<gene>
    <name evidence="1" type="ORF">EAI_17496</name>
</gene>
<proteinExistence type="predicted"/>
<reference evidence="1 2" key="1">
    <citation type="journal article" date="2010" name="Science">
        <title>Genomic comparison of the ants Camponotus floridanus and Harpegnathos saltator.</title>
        <authorList>
            <person name="Bonasio R."/>
            <person name="Zhang G."/>
            <person name="Ye C."/>
            <person name="Mutti N.S."/>
            <person name="Fang X."/>
            <person name="Qin N."/>
            <person name="Donahue G."/>
            <person name="Yang P."/>
            <person name="Li Q."/>
            <person name="Li C."/>
            <person name="Zhang P."/>
            <person name="Huang Z."/>
            <person name="Berger S.L."/>
            <person name="Reinberg D."/>
            <person name="Wang J."/>
            <person name="Liebig J."/>
        </authorList>
    </citation>
    <scope>NUCLEOTIDE SEQUENCE [LARGE SCALE GENOMIC DNA]</scope>
    <source>
        <strain evidence="1 2">R22 G/1</strain>
    </source>
</reference>
<protein>
    <recommendedName>
        <fullName evidence="3">DUF4371 domain-containing protein</fullName>
    </recommendedName>
</protein>
<dbReference type="AlphaFoldDB" id="E2BL23"/>
<feature type="non-terminal residue" evidence="1">
    <location>
        <position position="1"/>
    </location>
</feature>
<dbReference type="OMA" id="QLQICET"/>
<accession>E2BL23</accession>
<sequence>EERIVLLSEPGSKYIGHFTAISSTALAIKTDLFEFLVRKEFNIKNLIIGCDETVVNTGPNSGVIRLLELELKRSLQWFICMLYCNELPLRHLFLKLNGRTVGPKAFSGSTGKQLQICETLPVVSFESILSDLPLIDFADLSIDQKYLYEIVTAIFNNNLSTDVADRNPRKLNHSRRLT</sequence>
<dbReference type="Proteomes" id="UP000008237">
    <property type="component" value="Unassembled WGS sequence"/>
</dbReference>
<evidence type="ECO:0008006" key="3">
    <source>
        <dbReference type="Google" id="ProtNLM"/>
    </source>
</evidence>
<feature type="non-terminal residue" evidence="1">
    <location>
        <position position="178"/>
    </location>
</feature>